<dbReference type="NCBIfam" id="TIGR00004">
    <property type="entry name" value="Rid family detoxifying hydrolase"/>
    <property type="match status" value="1"/>
</dbReference>
<dbReference type="Pfam" id="PF01042">
    <property type="entry name" value="Ribonuc_L-PSP"/>
    <property type="match status" value="1"/>
</dbReference>
<dbReference type="PANTHER" id="PTHR11803:SF58">
    <property type="entry name" value="PROTEIN HMF1-RELATED"/>
    <property type="match status" value="1"/>
</dbReference>
<evidence type="ECO:0000313" key="3">
    <source>
        <dbReference type="Proteomes" id="UP001501556"/>
    </source>
</evidence>
<keyword evidence="3" id="KW-1185">Reference proteome</keyword>
<proteinExistence type="inferred from homology"/>
<dbReference type="InterPro" id="IPR006056">
    <property type="entry name" value="RidA"/>
</dbReference>
<evidence type="ECO:0000256" key="1">
    <source>
        <dbReference type="ARBA" id="ARBA00010552"/>
    </source>
</evidence>
<dbReference type="Gene3D" id="3.30.1330.40">
    <property type="entry name" value="RutC-like"/>
    <property type="match status" value="1"/>
</dbReference>
<organism evidence="2 3">
    <name type="scientific">Hymenobacter antarcticus</name>
    <dbReference type="NCBI Taxonomy" id="486270"/>
    <lineage>
        <taxon>Bacteria</taxon>
        <taxon>Pseudomonadati</taxon>
        <taxon>Bacteroidota</taxon>
        <taxon>Cytophagia</taxon>
        <taxon>Cytophagales</taxon>
        <taxon>Hymenobacteraceae</taxon>
        <taxon>Hymenobacter</taxon>
    </lineage>
</organism>
<protein>
    <recommendedName>
        <fullName evidence="4">2-iminobutanoate/2-iminopropanoate deaminase</fullName>
    </recommendedName>
</protein>
<dbReference type="Proteomes" id="UP001501556">
    <property type="component" value="Unassembled WGS sequence"/>
</dbReference>
<gene>
    <name evidence="2" type="ORF">GCM10022407_02480</name>
</gene>
<dbReference type="CDD" id="cd00448">
    <property type="entry name" value="YjgF_YER057c_UK114_family"/>
    <property type="match status" value="1"/>
</dbReference>
<dbReference type="InterPro" id="IPR035959">
    <property type="entry name" value="RutC-like_sf"/>
</dbReference>
<evidence type="ECO:0008006" key="4">
    <source>
        <dbReference type="Google" id="ProtNLM"/>
    </source>
</evidence>
<evidence type="ECO:0000313" key="2">
    <source>
        <dbReference type="EMBL" id="GAA3958764.1"/>
    </source>
</evidence>
<comment type="similarity">
    <text evidence="1">Belongs to the RutC family.</text>
</comment>
<dbReference type="SUPFAM" id="SSF55298">
    <property type="entry name" value="YjgF-like"/>
    <property type="match status" value="1"/>
</dbReference>
<reference evidence="3" key="1">
    <citation type="journal article" date="2019" name="Int. J. Syst. Evol. Microbiol.">
        <title>The Global Catalogue of Microorganisms (GCM) 10K type strain sequencing project: providing services to taxonomists for standard genome sequencing and annotation.</title>
        <authorList>
            <consortium name="The Broad Institute Genomics Platform"/>
            <consortium name="The Broad Institute Genome Sequencing Center for Infectious Disease"/>
            <person name="Wu L."/>
            <person name="Ma J."/>
        </authorList>
    </citation>
    <scope>NUCLEOTIDE SEQUENCE [LARGE SCALE GENOMIC DNA]</scope>
    <source>
        <strain evidence="3">JCM 17217</strain>
    </source>
</reference>
<dbReference type="PANTHER" id="PTHR11803">
    <property type="entry name" value="2-IMINOBUTANOATE/2-IMINOPROPANOATE DEAMINASE RIDA"/>
    <property type="match status" value="1"/>
</dbReference>
<comment type="caution">
    <text evidence="2">The sequence shown here is derived from an EMBL/GenBank/DDBJ whole genome shotgun (WGS) entry which is preliminary data.</text>
</comment>
<dbReference type="EMBL" id="BAABDI010000001">
    <property type="protein sequence ID" value="GAA3958764.1"/>
    <property type="molecule type" value="Genomic_DNA"/>
</dbReference>
<sequence>MPRPELRAELRFYVVAVNNQNVHGFGSYFGAKDTLTVSVQMAHQIILTDQAPAPIGPYSQAVKAGNTVYVSGQIPLDAAGQLVGNGSVAVQTHQVLRNMQAVLAAAGFKMSDVVKCSIFVKDLGNFSVINEVYGSYFDNATAPARETVEVSRLPRDVEVEISCIAVGA</sequence>
<accession>A0ABP7P2X3</accession>
<name>A0ABP7P2X3_9BACT</name>
<dbReference type="InterPro" id="IPR006175">
    <property type="entry name" value="YjgF/YER057c/UK114"/>
</dbReference>